<comment type="subcellular location">
    <subcellularLocation>
        <location evidence="7">Nucleus</location>
        <location evidence="7">Nuclear pore complex</location>
    </subcellularLocation>
    <subcellularLocation>
        <location evidence="7">Nucleus membrane</location>
    </subcellularLocation>
</comment>
<dbReference type="GO" id="GO:0000973">
    <property type="term" value="P:post-transcriptional tethering of RNA polymerase II gene DNA at nuclear periphery"/>
    <property type="evidence" value="ECO:0007669"/>
    <property type="project" value="TreeGrafter"/>
</dbReference>
<evidence type="ECO:0000256" key="5">
    <source>
        <dbReference type="ARBA" id="ARBA00023132"/>
    </source>
</evidence>
<dbReference type="InterPro" id="IPR007252">
    <property type="entry name" value="Nup84/Nup107"/>
</dbReference>
<comment type="subunit">
    <text evidence="7">Part of the nuclear pore complex (NPC).</text>
</comment>
<keyword evidence="2" id="KW-0509">mRNA transport</keyword>
<dbReference type="OrthoDB" id="3098at2759"/>
<gene>
    <name evidence="8" type="ORF">BJ508DRAFT_416820</name>
</gene>
<organism evidence="8 9">
    <name type="scientific">Ascobolus immersus RN42</name>
    <dbReference type="NCBI Taxonomy" id="1160509"/>
    <lineage>
        <taxon>Eukaryota</taxon>
        <taxon>Fungi</taxon>
        <taxon>Dikarya</taxon>
        <taxon>Ascomycota</taxon>
        <taxon>Pezizomycotina</taxon>
        <taxon>Pezizomycetes</taxon>
        <taxon>Pezizales</taxon>
        <taxon>Ascobolaceae</taxon>
        <taxon>Ascobolus</taxon>
    </lineage>
</organism>
<protein>
    <recommendedName>
        <fullName evidence="7">Nuclear pore complex protein</fullName>
    </recommendedName>
</protein>
<keyword evidence="5 7" id="KW-0906">Nuclear pore complex</keyword>
<dbReference type="EMBL" id="ML119719">
    <property type="protein sequence ID" value="RPA77889.1"/>
    <property type="molecule type" value="Genomic_DNA"/>
</dbReference>
<evidence type="ECO:0000256" key="3">
    <source>
        <dbReference type="ARBA" id="ARBA00022927"/>
    </source>
</evidence>
<dbReference type="STRING" id="1160509.A0A3N4HW54"/>
<dbReference type="PANTHER" id="PTHR13003:SF2">
    <property type="entry name" value="NUCLEAR PORE COMPLEX PROTEIN NUP107"/>
    <property type="match status" value="1"/>
</dbReference>
<evidence type="ECO:0000256" key="1">
    <source>
        <dbReference type="ARBA" id="ARBA00022448"/>
    </source>
</evidence>
<evidence type="ECO:0000256" key="2">
    <source>
        <dbReference type="ARBA" id="ARBA00022816"/>
    </source>
</evidence>
<accession>A0A3N4HW54</accession>
<proteinExistence type="inferred from homology"/>
<evidence type="ECO:0000256" key="6">
    <source>
        <dbReference type="ARBA" id="ARBA00023242"/>
    </source>
</evidence>
<dbReference type="Proteomes" id="UP000275078">
    <property type="component" value="Unassembled WGS sequence"/>
</dbReference>
<keyword evidence="9" id="KW-1185">Reference proteome</keyword>
<evidence type="ECO:0000313" key="9">
    <source>
        <dbReference type="Proteomes" id="UP000275078"/>
    </source>
</evidence>
<dbReference type="GO" id="GO:0031080">
    <property type="term" value="C:nuclear pore outer ring"/>
    <property type="evidence" value="ECO:0007669"/>
    <property type="project" value="TreeGrafter"/>
</dbReference>
<keyword evidence="6 7" id="KW-0539">Nucleus</keyword>
<dbReference type="Gene3D" id="1.10.3450.20">
    <property type="match status" value="1"/>
</dbReference>
<comment type="function">
    <text evidence="7">Functions as a component of the nuclear pore complex (NPC).</text>
</comment>
<keyword evidence="3" id="KW-0653">Protein transport</keyword>
<dbReference type="GO" id="GO:0006406">
    <property type="term" value="P:mRNA export from nucleus"/>
    <property type="evidence" value="ECO:0007669"/>
    <property type="project" value="TreeGrafter"/>
</dbReference>
<reference evidence="8 9" key="1">
    <citation type="journal article" date="2018" name="Nat. Ecol. Evol.">
        <title>Pezizomycetes genomes reveal the molecular basis of ectomycorrhizal truffle lifestyle.</title>
        <authorList>
            <person name="Murat C."/>
            <person name="Payen T."/>
            <person name="Noel B."/>
            <person name="Kuo A."/>
            <person name="Morin E."/>
            <person name="Chen J."/>
            <person name="Kohler A."/>
            <person name="Krizsan K."/>
            <person name="Balestrini R."/>
            <person name="Da Silva C."/>
            <person name="Montanini B."/>
            <person name="Hainaut M."/>
            <person name="Levati E."/>
            <person name="Barry K.W."/>
            <person name="Belfiori B."/>
            <person name="Cichocki N."/>
            <person name="Clum A."/>
            <person name="Dockter R.B."/>
            <person name="Fauchery L."/>
            <person name="Guy J."/>
            <person name="Iotti M."/>
            <person name="Le Tacon F."/>
            <person name="Lindquist E.A."/>
            <person name="Lipzen A."/>
            <person name="Malagnac F."/>
            <person name="Mello A."/>
            <person name="Molinier V."/>
            <person name="Miyauchi S."/>
            <person name="Poulain J."/>
            <person name="Riccioni C."/>
            <person name="Rubini A."/>
            <person name="Sitrit Y."/>
            <person name="Splivallo R."/>
            <person name="Traeger S."/>
            <person name="Wang M."/>
            <person name="Zifcakova L."/>
            <person name="Wipf D."/>
            <person name="Zambonelli A."/>
            <person name="Paolocci F."/>
            <person name="Nowrousian M."/>
            <person name="Ottonello S."/>
            <person name="Baldrian P."/>
            <person name="Spatafora J.W."/>
            <person name="Henrissat B."/>
            <person name="Nagy L.G."/>
            <person name="Aury J.M."/>
            <person name="Wincker P."/>
            <person name="Grigoriev I.V."/>
            <person name="Bonfante P."/>
            <person name="Martin F.M."/>
        </authorList>
    </citation>
    <scope>NUCLEOTIDE SEQUENCE [LARGE SCALE GENOMIC DNA]</scope>
    <source>
        <strain evidence="8 9">RN42</strain>
    </source>
</reference>
<evidence type="ECO:0000256" key="7">
    <source>
        <dbReference type="RuleBase" id="RU365072"/>
    </source>
</evidence>
<name>A0A3N4HW54_ASCIM</name>
<keyword evidence="7" id="KW-0472">Membrane</keyword>
<sequence>MAPGTPYRANWRPSTFGDSIEVLRSPTKKAAAAAARFEDLGDDSWEFQDELETDRQPRVAQHIDFSQHLQPEQQDIPEEDEPEYLGEEQPSNLVLGEEVEAYATRLEQCIQTRLDPKLESYPEDLLQYFQEITASNSQNLERLLDDFAERTGRDPREEDIWTDEAAYAELMEGMTEDPRDLLEAREAFEFEMRTWSLLTALPDALQSNDDDDMYDTPKLPARLEGVAQSNKKIFQFFKENDPRIRRLMAILHWLMQFAPPPDASVVREGIWAFSKTEIKYRKRNNNMRGIGLKTKSLFGGKGITSYWGQPAQEEESTYVSELDPDAPLRQNKELASEDIIAEDELLRTVYQHLRAQDLAGAIQACRDAGEYWRGQTLLGNWETYDLPDDENSMDVDGAGDDDGANRRELWRQMCYNLARSPKVGMWEQAVYGLLCGDIFTVIPVCQTWEDHLFAHINSLLESCFSHFLLDIGQLPPKFGKFQIYDFLQQNGHDINHLPRIIDTLRNKKVVGDIASNPQRVIQGALIAGTFYELVVDLARQWKRMLASATYDPANDEDAKGLSIVSTWDLRTVVHILAYGSLYSGTLGPNEDAVRAAEIVIAAYINMLIDAGKQDLAPLYAGLLSTEKSVSTMAAHLLKIETEKERRSFINQLEIHRINVADVIQNAMAKVVEETKPIYVTTGIPRRTGLLGKKTTGIKDDSKIIISDSRLIDTLEWMLLVEGMEDEIATAGCTIAERFLLTGRLSAARDLFVRVPTHIVIPATATIQPSDAIEETLYKPLYVQFETFINAVLTLESWKEAINRRVKYSKIHLEAIFQKVEDQIKPVLESWLDIFPEDSTPPSTIEILRTLRQIYLPDLAIAMHQVYMDAGRLLNPAHYQRAMDLANLVAGETNCAVLKAMKDANRLPEYLRMVDEAAAIMDREAEI</sequence>
<dbReference type="Pfam" id="PF04121">
    <property type="entry name" value="Nup84_Nup100"/>
    <property type="match status" value="1"/>
</dbReference>
<dbReference type="GO" id="GO:0006606">
    <property type="term" value="P:protein import into nucleus"/>
    <property type="evidence" value="ECO:0007669"/>
    <property type="project" value="TreeGrafter"/>
</dbReference>
<keyword evidence="4 7" id="KW-0811">Translocation</keyword>
<dbReference type="GO" id="GO:0031965">
    <property type="term" value="C:nuclear membrane"/>
    <property type="evidence" value="ECO:0007669"/>
    <property type="project" value="UniProtKB-SubCell"/>
</dbReference>
<evidence type="ECO:0000256" key="4">
    <source>
        <dbReference type="ARBA" id="ARBA00023010"/>
    </source>
</evidence>
<comment type="similarity">
    <text evidence="7">Belongs to the nucleoporin Nup84/Nup107 family.</text>
</comment>
<keyword evidence="1 7" id="KW-0813">Transport</keyword>
<evidence type="ECO:0000313" key="8">
    <source>
        <dbReference type="EMBL" id="RPA77889.1"/>
    </source>
</evidence>
<dbReference type="AlphaFoldDB" id="A0A3N4HW54"/>
<dbReference type="GO" id="GO:0017056">
    <property type="term" value="F:structural constituent of nuclear pore"/>
    <property type="evidence" value="ECO:0007669"/>
    <property type="project" value="UniProtKB-UniRule"/>
</dbReference>
<dbReference type="Gene3D" id="1.20.190.50">
    <property type="match status" value="1"/>
</dbReference>
<dbReference type="PANTHER" id="PTHR13003">
    <property type="entry name" value="NUP107-RELATED"/>
    <property type="match status" value="1"/>
</dbReference>